<dbReference type="PROSITE" id="PS50192">
    <property type="entry name" value="T_SNARE"/>
    <property type="match status" value="1"/>
</dbReference>
<feature type="domain" description="HAMP" evidence="10">
    <location>
        <begin position="347"/>
        <end position="400"/>
    </location>
</feature>
<keyword evidence="7" id="KW-0472">Membrane</keyword>
<gene>
    <name evidence="11" type="ORF">FRZ61_49380</name>
</gene>
<accession>A0A5J6N691</accession>
<evidence type="ECO:0000313" key="12">
    <source>
        <dbReference type="Proteomes" id="UP000325797"/>
    </source>
</evidence>
<dbReference type="InterPro" id="IPR004090">
    <property type="entry name" value="Chemotax_Me-accpt_rcpt"/>
</dbReference>
<dbReference type="EMBL" id="CP042582">
    <property type="protein sequence ID" value="QEX24994.1"/>
    <property type="molecule type" value="Genomic_DNA"/>
</dbReference>
<dbReference type="InterPro" id="IPR004089">
    <property type="entry name" value="MCPsignal_dom"/>
</dbReference>
<dbReference type="AlphaFoldDB" id="A0A5J6N691"/>
<evidence type="ECO:0000259" key="10">
    <source>
        <dbReference type="PROSITE" id="PS50885"/>
    </source>
</evidence>
<dbReference type="GO" id="GO:0006935">
    <property type="term" value="P:chemotaxis"/>
    <property type="evidence" value="ECO:0007669"/>
    <property type="project" value="InterPro"/>
</dbReference>
<dbReference type="InterPro" id="IPR000727">
    <property type="entry name" value="T_SNARE_dom"/>
</dbReference>
<dbReference type="Pfam" id="PF00015">
    <property type="entry name" value="MCPsignal"/>
    <property type="match status" value="1"/>
</dbReference>
<protein>
    <submittedName>
        <fullName evidence="11">Methyl-accepting chemotaxis protein</fullName>
    </submittedName>
</protein>
<evidence type="ECO:0000259" key="9">
    <source>
        <dbReference type="PROSITE" id="PS50192"/>
    </source>
</evidence>
<feature type="transmembrane region" description="Helical" evidence="7">
    <location>
        <begin position="324"/>
        <end position="345"/>
    </location>
</feature>
<dbReference type="KEGG" id="hadh:FRZ61_49380"/>
<dbReference type="Pfam" id="PF00672">
    <property type="entry name" value="HAMP"/>
    <property type="match status" value="1"/>
</dbReference>
<evidence type="ECO:0000256" key="3">
    <source>
        <dbReference type="ARBA" id="ARBA00023224"/>
    </source>
</evidence>
<dbReference type="InterPro" id="IPR003660">
    <property type="entry name" value="HAMP_dom"/>
</dbReference>
<dbReference type="PANTHER" id="PTHR32089">
    <property type="entry name" value="METHYL-ACCEPTING CHEMOTAXIS PROTEIN MCPB"/>
    <property type="match status" value="1"/>
</dbReference>
<dbReference type="GO" id="GO:0007165">
    <property type="term" value="P:signal transduction"/>
    <property type="evidence" value="ECO:0007669"/>
    <property type="project" value="UniProtKB-KW"/>
</dbReference>
<keyword evidence="7" id="KW-1133">Transmembrane helix</keyword>
<feature type="domain" description="T-SNARE coiled-coil homology" evidence="9">
    <location>
        <begin position="592"/>
        <end position="654"/>
    </location>
</feature>
<evidence type="ECO:0000256" key="5">
    <source>
        <dbReference type="PROSITE-ProRule" id="PRU00284"/>
    </source>
</evidence>
<dbReference type="Proteomes" id="UP000325797">
    <property type="component" value="Chromosome"/>
</dbReference>
<evidence type="ECO:0000256" key="6">
    <source>
        <dbReference type="SAM" id="Coils"/>
    </source>
</evidence>
<dbReference type="PRINTS" id="PR00260">
    <property type="entry name" value="CHEMTRNSDUCR"/>
</dbReference>
<sequence>MRSLSHIRIAPLLNGLFAILLLIVLALLAQNVVQAFSKQRQAAVAVETATTLRHVFNALQAARVERSTFRLALTDEAAVSDKRRADIEGLRDNYRPAIEGILAACAHIDCGDGILQTLTDRAAKADKLRGEGDTAIRSTLDRRRTGLEKEWMTAITDVIETLEDISSKLGARIRQVDPLIAEQVALKDLGYVIRAAAGLDRNLVGDGIKAGSYVPETYAGALVQRGQIDGAWPLVQEIAARPGAPAGVVEAVADAQKIYFEGIRPLESEIDKALAAGQPSPISRDDWQSKTSDSFKALVAVPVAALDVIVDHADEMEAEADRGLILSAALFLGALILGLASFLAVRMRVVRPIASITAAMRRVADGDLAGEVPYEGRHDDIGDLAAALVVFKQNAAEREKAEALNRAEQEQKELRRRALETLVQGFDGTVTGILQIVSSAAEELNATARNMNQVAENAARQASQSSAAAQQTSTNVQGVASAAEEMSTSVAEIARRVDESAKIAASAVAEADQTNGIVANLAHSAGRIGEVVNLINDIASQTNLLALNATIEAARAGEAGKGFAVVASEVKSLANQTAKATEEISAQIGEMQGATSAAVDAIKAIGGTIQRINEITTAIAAAVEEQNATTTEIARNVQQAAAATDSLNGGIREVSQSAAQAGSAGDQVLGAAQELARTADQLRSEIEGFLIRVKVA</sequence>
<keyword evidence="7" id="KW-0812">Transmembrane</keyword>
<dbReference type="GO" id="GO:0004888">
    <property type="term" value="F:transmembrane signaling receptor activity"/>
    <property type="evidence" value="ECO:0007669"/>
    <property type="project" value="InterPro"/>
</dbReference>
<evidence type="ECO:0000259" key="8">
    <source>
        <dbReference type="PROSITE" id="PS50111"/>
    </source>
</evidence>
<feature type="domain" description="Methyl-accepting transducer" evidence="8">
    <location>
        <begin position="433"/>
        <end position="676"/>
    </location>
</feature>
<dbReference type="OrthoDB" id="8456673at2"/>
<dbReference type="PROSITE" id="PS50885">
    <property type="entry name" value="HAMP"/>
    <property type="match status" value="1"/>
</dbReference>
<name>A0A5J6N691_9PROT</name>
<reference evidence="11 12" key="1">
    <citation type="submission" date="2019-08" db="EMBL/GenBank/DDBJ databases">
        <title>Hyperibacter terrae gen. nov., sp. nov. and Hyperibacter viscosus sp. nov., two new members in the family Rhodospirillaceae isolated from the rhizosphere of Hypericum perforatum.</title>
        <authorList>
            <person name="Noviana Z."/>
        </authorList>
    </citation>
    <scope>NUCLEOTIDE SEQUENCE [LARGE SCALE GENOMIC DNA]</scope>
    <source>
        <strain evidence="11 12">R5959</strain>
    </source>
</reference>
<proteinExistence type="inferred from homology"/>
<dbReference type="SMART" id="SM00283">
    <property type="entry name" value="MA"/>
    <property type="match status" value="1"/>
</dbReference>
<dbReference type="Gene3D" id="6.10.340.10">
    <property type="match status" value="1"/>
</dbReference>
<keyword evidence="2" id="KW-0997">Cell inner membrane</keyword>
<evidence type="ECO:0000313" key="11">
    <source>
        <dbReference type="EMBL" id="QEX24994.1"/>
    </source>
</evidence>
<comment type="subcellular location">
    <subcellularLocation>
        <location evidence="1">Cell inner membrane</location>
        <topology evidence="1">Multi-pass membrane protein</topology>
    </subcellularLocation>
</comment>
<evidence type="ECO:0000256" key="4">
    <source>
        <dbReference type="ARBA" id="ARBA00029447"/>
    </source>
</evidence>
<keyword evidence="3 5" id="KW-0807">Transducer</keyword>
<evidence type="ECO:0000256" key="7">
    <source>
        <dbReference type="SAM" id="Phobius"/>
    </source>
</evidence>
<comment type="similarity">
    <text evidence="4">Belongs to the methyl-accepting chemotaxis (MCP) protein family.</text>
</comment>
<evidence type="ECO:0000256" key="1">
    <source>
        <dbReference type="ARBA" id="ARBA00004429"/>
    </source>
</evidence>
<dbReference type="RefSeq" id="WP_151120292.1">
    <property type="nucleotide sequence ID" value="NZ_CP042582.1"/>
</dbReference>
<evidence type="ECO:0000256" key="2">
    <source>
        <dbReference type="ARBA" id="ARBA00022519"/>
    </source>
</evidence>
<dbReference type="Gene3D" id="1.10.287.950">
    <property type="entry name" value="Methyl-accepting chemotaxis protein"/>
    <property type="match status" value="1"/>
</dbReference>
<dbReference type="CDD" id="cd06225">
    <property type="entry name" value="HAMP"/>
    <property type="match status" value="1"/>
</dbReference>
<keyword evidence="6" id="KW-0175">Coiled coil</keyword>
<dbReference type="SMART" id="SM00304">
    <property type="entry name" value="HAMP"/>
    <property type="match status" value="1"/>
</dbReference>
<keyword evidence="12" id="KW-1185">Reference proteome</keyword>
<dbReference type="SUPFAM" id="SSF58104">
    <property type="entry name" value="Methyl-accepting chemotaxis protein (MCP) signaling domain"/>
    <property type="match status" value="1"/>
</dbReference>
<dbReference type="PANTHER" id="PTHR32089:SF112">
    <property type="entry name" value="LYSOZYME-LIKE PROTEIN-RELATED"/>
    <property type="match status" value="1"/>
</dbReference>
<dbReference type="SUPFAM" id="SSF158472">
    <property type="entry name" value="HAMP domain-like"/>
    <property type="match status" value="1"/>
</dbReference>
<dbReference type="PROSITE" id="PS50111">
    <property type="entry name" value="CHEMOTAXIS_TRANSDUC_2"/>
    <property type="match status" value="1"/>
</dbReference>
<keyword evidence="2" id="KW-1003">Cell membrane</keyword>
<organism evidence="11 12">
    <name type="scientific">Hypericibacter adhaerens</name>
    <dbReference type="NCBI Taxonomy" id="2602016"/>
    <lineage>
        <taxon>Bacteria</taxon>
        <taxon>Pseudomonadati</taxon>
        <taxon>Pseudomonadota</taxon>
        <taxon>Alphaproteobacteria</taxon>
        <taxon>Rhodospirillales</taxon>
        <taxon>Dongiaceae</taxon>
        <taxon>Hypericibacter</taxon>
    </lineage>
</organism>
<feature type="coiled-coil region" evidence="6">
    <location>
        <begin position="393"/>
        <end position="461"/>
    </location>
</feature>
<dbReference type="GO" id="GO:0005886">
    <property type="term" value="C:plasma membrane"/>
    <property type="evidence" value="ECO:0007669"/>
    <property type="project" value="UniProtKB-SubCell"/>
</dbReference>